<dbReference type="Gene3D" id="2.30.30.40">
    <property type="entry name" value="SH3 Domains"/>
    <property type="match status" value="1"/>
</dbReference>
<dbReference type="STRING" id="71717.A0A4Y7TME0"/>
<comment type="caution">
    <text evidence="5">The sequence shown here is derived from an EMBL/GenBank/DDBJ whole genome shotgun (WGS) entry which is preliminary data.</text>
</comment>
<dbReference type="InterPro" id="IPR050670">
    <property type="entry name" value="STAM"/>
</dbReference>
<dbReference type="SMART" id="SM00326">
    <property type="entry name" value="SH3"/>
    <property type="match status" value="1"/>
</dbReference>
<organism evidence="5 6">
    <name type="scientific">Coprinellus micaceus</name>
    <name type="common">Glistening ink-cap mushroom</name>
    <name type="synonym">Coprinus micaceus</name>
    <dbReference type="NCBI Taxonomy" id="71717"/>
    <lineage>
        <taxon>Eukaryota</taxon>
        <taxon>Fungi</taxon>
        <taxon>Dikarya</taxon>
        <taxon>Basidiomycota</taxon>
        <taxon>Agaricomycotina</taxon>
        <taxon>Agaricomycetes</taxon>
        <taxon>Agaricomycetidae</taxon>
        <taxon>Agaricales</taxon>
        <taxon>Agaricineae</taxon>
        <taxon>Psathyrellaceae</taxon>
        <taxon>Coprinellus</taxon>
    </lineage>
</organism>
<name>A0A4Y7TME0_COPMI</name>
<gene>
    <name evidence="5" type="ORF">FA13DRAFT_1729365</name>
</gene>
<reference evidence="5 6" key="1">
    <citation type="journal article" date="2019" name="Nat. Ecol. Evol.">
        <title>Megaphylogeny resolves global patterns of mushroom evolution.</title>
        <authorList>
            <person name="Varga T."/>
            <person name="Krizsan K."/>
            <person name="Foldi C."/>
            <person name="Dima B."/>
            <person name="Sanchez-Garcia M."/>
            <person name="Sanchez-Ramirez S."/>
            <person name="Szollosi G.J."/>
            <person name="Szarkandi J.G."/>
            <person name="Papp V."/>
            <person name="Albert L."/>
            <person name="Andreopoulos W."/>
            <person name="Angelini C."/>
            <person name="Antonin V."/>
            <person name="Barry K.W."/>
            <person name="Bougher N.L."/>
            <person name="Buchanan P."/>
            <person name="Buyck B."/>
            <person name="Bense V."/>
            <person name="Catcheside P."/>
            <person name="Chovatia M."/>
            <person name="Cooper J."/>
            <person name="Damon W."/>
            <person name="Desjardin D."/>
            <person name="Finy P."/>
            <person name="Geml J."/>
            <person name="Haridas S."/>
            <person name="Hughes K."/>
            <person name="Justo A."/>
            <person name="Karasinski D."/>
            <person name="Kautmanova I."/>
            <person name="Kiss B."/>
            <person name="Kocsube S."/>
            <person name="Kotiranta H."/>
            <person name="LaButti K.M."/>
            <person name="Lechner B.E."/>
            <person name="Liimatainen K."/>
            <person name="Lipzen A."/>
            <person name="Lukacs Z."/>
            <person name="Mihaltcheva S."/>
            <person name="Morgado L.N."/>
            <person name="Niskanen T."/>
            <person name="Noordeloos M.E."/>
            <person name="Ohm R.A."/>
            <person name="Ortiz-Santana B."/>
            <person name="Ovrebo C."/>
            <person name="Racz N."/>
            <person name="Riley R."/>
            <person name="Savchenko A."/>
            <person name="Shiryaev A."/>
            <person name="Soop K."/>
            <person name="Spirin V."/>
            <person name="Szebenyi C."/>
            <person name="Tomsovsky M."/>
            <person name="Tulloss R.E."/>
            <person name="Uehling J."/>
            <person name="Grigoriev I.V."/>
            <person name="Vagvolgyi C."/>
            <person name="Papp T."/>
            <person name="Martin F.M."/>
            <person name="Miettinen O."/>
            <person name="Hibbett D.S."/>
            <person name="Nagy L.G."/>
        </authorList>
    </citation>
    <scope>NUCLEOTIDE SEQUENCE [LARGE SCALE GENOMIC DNA]</scope>
    <source>
        <strain evidence="5 6">FP101781</strain>
    </source>
</reference>
<evidence type="ECO:0000313" key="6">
    <source>
        <dbReference type="Proteomes" id="UP000298030"/>
    </source>
</evidence>
<accession>A0A4Y7TME0</accession>
<evidence type="ECO:0000313" key="5">
    <source>
        <dbReference type="EMBL" id="TEB34722.1"/>
    </source>
</evidence>
<dbReference type="InterPro" id="IPR036028">
    <property type="entry name" value="SH3-like_dom_sf"/>
</dbReference>
<dbReference type="PANTHER" id="PTHR45929">
    <property type="entry name" value="JAK PATHWAY SIGNAL TRANSDUCTION ADAPTOR MOLECULE"/>
    <property type="match status" value="1"/>
</dbReference>
<dbReference type="PROSITE" id="PS50002">
    <property type="entry name" value="SH3"/>
    <property type="match status" value="1"/>
</dbReference>
<dbReference type="InterPro" id="IPR001452">
    <property type="entry name" value="SH3_domain"/>
</dbReference>
<dbReference type="PANTHER" id="PTHR45929:SF3">
    <property type="entry name" value="JAK PATHWAY SIGNAL TRANSDUCTION ADAPTOR MOLECULE"/>
    <property type="match status" value="1"/>
</dbReference>
<feature type="region of interest" description="Disordered" evidence="3">
    <location>
        <begin position="150"/>
        <end position="243"/>
    </location>
</feature>
<feature type="domain" description="SH3" evidence="4">
    <location>
        <begin position="88"/>
        <end position="149"/>
    </location>
</feature>
<evidence type="ECO:0000256" key="1">
    <source>
        <dbReference type="ARBA" id="ARBA00022443"/>
    </source>
</evidence>
<dbReference type="PRINTS" id="PR00452">
    <property type="entry name" value="SH3DOMAIN"/>
</dbReference>
<evidence type="ECO:0000259" key="4">
    <source>
        <dbReference type="PROSITE" id="PS50002"/>
    </source>
</evidence>
<protein>
    <submittedName>
        <fullName evidence="5">SH3-domain-containing protein</fullName>
    </submittedName>
</protein>
<keyword evidence="1 2" id="KW-0728">SH3 domain</keyword>
<keyword evidence="6" id="KW-1185">Reference proteome</keyword>
<sequence>MKSDPALDFILAQTKQNIQFLVSQGALDKEDGAVILGKLDLSASDRPSLQTADSAVQRINTPVHKPPSYSEKIPSSPETCISALSSGTPLFTVRALWGYNEDGKDEKDLSFRSGDIIEVLAETNTDWWLGKLHGREGLLPSTYVERLSAAAPPRPTSTGMTMLPASPFYQGERPLSFPTPGGSSYPGGPPYPQGAPYYPPAQGYSILPPPRFGYAPPQQSPPPGASVTQGVGQQGEQPQKHKFGKLGNTLAHSAVGGVGFGAGSAVGSGIIHSIF</sequence>
<proteinExistence type="predicted"/>
<feature type="compositionally biased region" description="Polar residues" evidence="3">
    <location>
        <begin position="227"/>
        <end position="237"/>
    </location>
</feature>
<dbReference type="SUPFAM" id="SSF50044">
    <property type="entry name" value="SH3-domain"/>
    <property type="match status" value="1"/>
</dbReference>
<dbReference type="FunFam" id="2.30.30.40:FF:000072">
    <property type="entry name" value="Unconventional Myosin IB"/>
    <property type="match status" value="1"/>
</dbReference>
<dbReference type="EMBL" id="QPFP01000009">
    <property type="protein sequence ID" value="TEB34722.1"/>
    <property type="molecule type" value="Genomic_DNA"/>
</dbReference>
<evidence type="ECO:0000256" key="2">
    <source>
        <dbReference type="PROSITE-ProRule" id="PRU00192"/>
    </source>
</evidence>
<dbReference type="AlphaFoldDB" id="A0A4Y7TME0"/>
<dbReference type="Pfam" id="PF14604">
    <property type="entry name" value="SH3_9"/>
    <property type="match status" value="1"/>
</dbReference>
<dbReference type="OrthoDB" id="5983572at2759"/>
<feature type="compositionally biased region" description="Pro residues" evidence="3">
    <location>
        <begin position="187"/>
        <end position="199"/>
    </location>
</feature>
<evidence type="ECO:0000256" key="3">
    <source>
        <dbReference type="SAM" id="MobiDB-lite"/>
    </source>
</evidence>
<dbReference type="Proteomes" id="UP000298030">
    <property type="component" value="Unassembled WGS sequence"/>
</dbReference>